<dbReference type="PANTHER" id="PTHR38133">
    <property type="entry name" value="SLR1429 PROTEIN"/>
    <property type="match status" value="1"/>
</dbReference>
<dbReference type="PANTHER" id="PTHR38133:SF1">
    <property type="entry name" value="SLR1429 PROTEIN"/>
    <property type="match status" value="1"/>
</dbReference>
<proteinExistence type="predicted"/>
<reference evidence="3 4" key="1">
    <citation type="submission" date="2018-02" db="EMBL/GenBank/DDBJ databases">
        <title>Genomic Encyclopedia of Archaeal and Bacterial Type Strains, Phase II (KMG-II): from individual species to whole genera.</title>
        <authorList>
            <person name="Goeker M."/>
        </authorList>
    </citation>
    <scope>NUCLEOTIDE SEQUENCE [LARGE SCALE GENOMIC DNA]</scope>
    <source>
        <strain evidence="3 4">YU 961-1</strain>
    </source>
</reference>
<dbReference type="PROSITE" id="PS50966">
    <property type="entry name" value="ZF_SWIM"/>
    <property type="match status" value="1"/>
</dbReference>
<evidence type="ECO:0000313" key="3">
    <source>
        <dbReference type="EMBL" id="PPK65473.1"/>
    </source>
</evidence>
<dbReference type="RefSeq" id="WP_181043697.1">
    <property type="nucleotide sequence ID" value="NZ_CP154825.1"/>
</dbReference>
<keyword evidence="1" id="KW-0862">Zinc</keyword>
<dbReference type="Proteomes" id="UP000239203">
    <property type="component" value="Unassembled WGS sequence"/>
</dbReference>
<dbReference type="AlphaFoldDB" id="A0A2S6GJU5"/>
<sequence length="436" mass="47285">MSAYDDDEYDGHLAALFADDEEADAEADLVDPGRRAVAFAPFPPGRRYGKKFADTWWGNAWVEAMEDTALDHERLRKGRAHAFAGLVGVITVSPGRVSAPVHDGDHTRPYATVVRIAELTDAGWDRFLDKVATRAGHIAALLDKDMPRDLVGAASDAGVRLLPDYGDLDPECDCLGWDSPCEHAAALAYQVSWLLDRDPFVLLLVRGRGEAELTAELHRRNTRGTTGDPVAVPGVAAAEAWAAEVADLPADSEPASMLDLLPVLEDVEAKSPVDNAALVALAAAAAERARALLAGDDLNLSQWPDAVRLAAHTDLVERTAARTGRPTDFTRAVHAWEIAGAAGLAALEQTWAPPRETTTRTRAEFEEAWRDSGFGEPPALKVWRNRWTVESKGIQLRLTQDGRWYPFRADPAGGWALAGTPTDDLALSLVELLRDE</sequence>
<dbReference type="GO" id="GO:0008270">
    <property type="term" value="F:zinc ion binding"/>
    <property type="evidence" value="ECO:0007669"/>
    <property type="project" value="UniProtKB-KW"/>
</dbReference>
<keyword evidence="1" id="KW-0479">Metal-binding</keyword>
<dbReference type="EMBL" id="PTIX01000014">
    <property type="protein sequence ID" value="PPK65473.1"/>
    <property type="molecule type" value="Genomic_DNA"/>
</dbReference>
<evidence type="ECO:0000256" key="1">
    <source>
        <dbReference type="PROSITE-ProRule" id="PRU00325"/>
    </source>
</evidence>
<comment type="caution">
    <text evidence="3">The sequence shown here is derived from an EMBL/GenBank/DDBJ whole genome shotgun (WGS) entry which is preliminary data.</text>
</comment>
<dbReference type="InterPro" id="IPR007527">
    <property type="entry name" value="Znf_SWIM"/>
</dbReference>
<protein>
    <submittedName>
        <fullName evidence="3">Putative Zn finger protein</fullName>
    </submittedName>
</protein>
<accession>A0A2S6GJU5</accession>
<feature type="domain" description="SWIM-type" evidence="2">
    <location>
        <begin position="157"/>
        <end position="192"/>
    </location>
</feature>
<gene>
    <name evidence="3" type="ORF">CLV40_114125</name>
</gene>
<keyword evidence="1" id="KW-0863">Zinc-finger</keyword>
<organism evidence="3 4">
    <name type="scientific">Actinokineospora auranticolor</name>
    <dbReference type="NCBI Taxonomy" id="155976"/>
    <lineage>
        <taxon>Bacteria</taxon>
        <taxon>Bacillati</taxon>
        <taxon>Actinomycetota</taxon>
        <taxon>Actinomycetes</taxon>
        <taxon>Pseudonocardiales</taxon>
        <taxon>Pseudonocardiaceae</taxon>
        <taxon>Actinokineospora</taxon>
    </lineage>
</organism>
<evidence type="ECO:0000259" key="2">
    <source>
        <dbReference type="PROSITE" id="PS50966"/>
    </source>
</evidence>
<evidence type="ECO:0000313" key="4">
    <source>
        <dbReference type="Proteomes" id="UP000239203"/>
    </source>
</evidence>
<keyword evidence="4" id="KW-1185">Reference proteome</keyword>
<name>A0A2S6GJU5_9PSEU</name>